<dbReference type="GeneID" id="8295449"/>
<dbReference type="KEGG" id="lth:KLTH0D11484g"/>
<name>C5DF16_LACTC</name>
<dbReference type="InterPro" id="IPR011989">
    <property type="entry name" value="ARM-like"/>
</dbReference>
<dbReference type="PANTHER" id="PTHR10957">
    <property type="entry name" value="RAP1 GTPASE-GDP DISSOCIATION STIMULATOR 1"/>
    <property type="match status" value="1"/>
</dbReference>
<dbReference type="FunCoup" id="C5DF16">
    <property type="interactions" value="72"/>
</dbReference>
<dbReference type="OMA" id="ESCFNNG"/>
<keyword evidence="2" id="KW-1185">Reference proteome</keyword>
<gene>
    <name evidence="1" type="ordered locus">KLTH0D11484g</name>
</gene>
<evidence type="ECO:0000313" key="2">
    <source>
        <dbReference type="Proteomes" id="UP000002036"/>
    </source>
</evidence>
<proteinExistence type="predicted"/>
<dbReference type="AlphaFoldDB" id="C5DF16"/>
<dbReference type="HOGENOM" id="CLU_436179_0_0_1"/>
<organism evidence="1 2">
    <name type="scientific">Lachancea thermotolerans (strain ATCC 56472 / CBS 6340 / NRRL Y-8284)</name>
    <name type="common">Yeast</name>
    <name type="synonym">Kluyveromyces thermotolerans</name>
    <dbReference type="NCBI Taxonomy" id="559295"/>
    <lineage>
        <taxon>Eukaryota</taxon>
        <taxon>Fungi</taxon>
        <taxon>Dikarya</taxon>
        <taxon>Ascomycota</taxon>
        <taxon>Saccharomycotina</taxon>
        <taxon>Saccharomycetes</taxon>
        <taxon>Saccharomycetales</taxon>
        <taxon>Saccharomycetaceae</taxon>
        <taxon>Lachancea</taxon>
    </lineage>
</organism>
<dbReference type="GO" id="GO:0005085">
    <property type="term" value="F:guanyl-nucleotide exchange factor activity"/>
    <property type="evidence" value="ECO:0007669"/>
    <property type="project" value="InterPro"/>
</dbReference>
<evidence type="ECO:0000313" key="1">
    <source>
        <dbReference type="EMBL" id="CAR22771.1"/>
    </source>
</evidence>
<sequence>MDFENVLFRLKPILDSGSSSQIAKDQDLCNRCVAVLDELAVQLRSPTNRDFIRESGVLSKLLKLFNDGLRELSGDKSPTVNWLIFSAELTRCIANCVADNDDNRAEFCTLALESAEAFEANFPKIFELTDTATEHVLDLQFKSLALVKNLCLNNEVYTRECSHILTIPLVNLLHSRNLTEFDEHALDIVVMTTDLLSEFVKFSSNSIALKELLIMARLMALISPKIAEQPTEDQITNGDANCEESSEDTEDADPFLELHQCLALCIECVVSKNEALDLSLSDSTHKLQQLLLQSLSLAELKNTFENKLIMMRRLLFIIGMVSANVTNTNVQDRAMCYATLLQPNGVYNKAAALIVLSNSISSRETADQVSSNIGLGQIVQACSAFKDPMQFQGLLDILKKLLNLANVYDLTDEDLKLLFAELRICHEQCQVYQDVSPLLDALLGKFAAVCPGSLLLKQISDPNFKTLIIQRGGIPACLLIDKFVVGDRNLANGLLADLWASAFRFQELSKISTPHLFQLLKSLGIYFRSVGDNDANIVFKQHSSQLVTLLEAIVPMSTNTDSASKSIFNNARFVAGMILNLLNGKELTSNEFQLRNLAKQLLAPIES</sequence>
<dbReference type="eggNOG" id="ENOG502QQB4">
    <property type="taxonomic scope" value="Eukaryota"/>
</dbReference>
<dbReference type="Gene3D" id="1.25.10.10">
    <property type="entry name" value="Leucine-rich Repeat Variant"/>
    <property type="match status" value="1"/>
</dbReference>
<protein>
    <submittedName>
        <fullName evidence="1">KLTH0D11484p</fullName>
    </submittedName>
</protein>
<accession>C5DF16</accession>
<dbReference type="RefSeq" id="XP_002553209.1">
    <property type="nucleotide sequence ID" value="XM_002553163.1"/>
</dbReference>
<dbReference type="EMBL" id="CU928168">
    <property type="protein sequence ID" value="CAR22771.1"/>
    <property type="molecule type" value="Genomic_DNA"/>
</dbReference>
<dbReference type="Proteomes" id="UP000002036">
    <property type="component" value="Chromosome D"/>
</dbReference>
<dbReference type="OrthoDB" id="4059796at2759"/>
<dbReference type="InParanoid" id="C5DF16"/>
<dbReference type="InterPro" id="IPR040144">
    <property type="entry name" value="RAP1GDS1"/>
</dbReference>
<reference evidence="1 2" key="1">
    <citation type="journal article" date="2009" name="Genome Res.">
        <title>Comparative genomics of protoploid Saccharomycetaceae.</title>
        <authorList>
            <consortium name="The Genolevures Consortium"/>
            <person name="Souciet J.-L."/>
            <person name="Dujon B."/>
            <person name="Gaillardin C."/>
            <person name="Johnston M."/>
            <person name="Baret P.V."/>
            <person name="Cliften P."/>
            <person name="Sherman D.J."/>
            <person name="Weissenbach J."/>
            <person name="Westhof E."/>
            <person name="Wincker P."/>
            <person name="Jubin C."/>
            <person name="Poulain J."/>
            <person name="Barbe V."/>
            <person name="Segurens B."/>
            <person name="Artiguenave F."/>
            <person name="Anthouard V."/>
            <person name="Vacherie B."/>
            <person name="Val M.-E."/>
            <person name="Fulton R.S."/>
            <person name="Minx P."/>
            <person name="Wilson R."/>
            <person name="Durrens P."/>
            <person name="Jean G."/>
            <person name="Marck C."/>
            <person name="Martin T."/>
            <person name="Nikolski M."/>
            <person name="Rolland T."/>
            <person name="Seret M.-L."/>
            <person name="Casaregola S."/>
            <person name="Despons L."/>
            <person name="Fairhead C."/>
            <person name="Fischer G."/>
            <person name="Lafontaine I."/>
            <person name="Leh V."/>
            <person name="Lemaire M."/>
            <person name="de Montigny J."/>
            <person name="Neuveglise C."/>
            <person name="Thierry A."/>
            <person name="Blanc-Lenfle I."/>
            <person name="Bleykasten C."/>
            <person name="Diffels J."/>
            <person name="Fritsch E."/>
            <person name="Frangeul L."/>
            <person name="Goeffon A."/>
            <person name="Jauniaux N."/>
            <person name="Kachouri-Lafond R."/>
            <person name="Payen C."/>
            <person name="Potier S."/>
            <person name="Pribylova L."/>
            <person name="Ozanne C."/>
            <person name="Richard G.-F."/>
            <person name="Sacerdot C."/>
            <person name="Straub M.-L."/>
            <person name="Talla E."/>
        </authorList>
    </citation>
    <scope>NUCLEOTIDE SEQUENCE [LARGE SCALE GENOMIC DNA]</scope>
    <source>
        <strain evidence="2">ATCC 56472 / CBS 6340 / NRRL Y-8284</strain>
    </source>
</reference>